<name>A0AAD4C8H9_BOLED</name>
<dbReference type="Proteomes" id="UP001194468">
    <property type="component" value="Unassembled WGS sequence"/>
</dbReference>
<dbReference type="EMBL" id="WHUW01000001">
    <property type="protein sequence ID" value="KAF8452172.1"/>
    <property type="molecule type" value="Genomic_DNA"/>
</dbReference>
<proteinExistence type="predicted"/>
<evidence type="ECO:0000313" key="3">
    <source>
        <dbReference type="Proteomes" id="UP001194468"/>
    </source>
</evidence>
<gene>
    <name evidence="2" type="ORF">L210DRAFT_365563</name>
</gene>
<organism evidence="2 3">
    <name type="scientific">Boletus edulis BED1</name>
    <dbReference type="NCBI Taxonomy" id="1328754"/>
    <lineage>
        <taxon>Eukaryota</taxon>
        <taxon>Fungi</taxon>
        <taxon>Dikarya</taxon>
        <taxon>Basidiomycota</taxon>
        <taxon>Agaricomycotina</taxon>
        <taxon>Agaricomycetes</taxon>
        <taxon>Agaricomycetidae</taxon>
        <taxon>Boletales</taxon>
        <taxon>Boletineae</taxon>
        <taxon>Boletaceae</taxon>
        <taxon>Boletoideae</taxon>
        <taxon>Boletus</taxon>
    </lineage>
</organism>
<evidence type="ECO:0000313" key="2">
    <source>
        <dbReference type="EMBL" id="KAF8452172.1"/>
    </source>
</evidence>
<comment type="caution">
    <text evidence="2">The sequence shown here is derived from an EMBL/GenBank/DDBJ whole genome shotgun (WGS) entry which is preliminary data.</text>
</comment>
<protein>
    <submittedName>
        <fullName evidence="2">Uncharacterized protein</fullName>
    </submittedName>
</protein>
<sequence length="189" mass="20633">MKGAESKLRLRSLLLLRISARPRTDDGQRIDDTACLPVTVLQTPRSESSRPARRSMASTSRGRIRTAGWTLFTMAPDGSIALARTQSHPTLHEHAPSPLHPVDPVTVTLARPLPSPRERVVLKVFTSAPTIAERKWRGGGAVGTVAGLETPATRTVVFSDEFDLVTSFFSVRRVPPYSDCPYSDCQLGS</sequence>
<evidence type="ECO:0000256" key="1">
    <source>
        <dbReference type="SAM" id="MobiDB-lite"/>
    </source>
</evidence>
<reference evidence="2" key="2">
    <citation type="journal article" date="2020" name="Nat. Commun.">
        <title>Large-scale genome sequencing of mycorrhizal fungi provides insights into the early evolution of symbiotic traits.</title>
        <authorList>
            <person name="Miyauchi S."/>
            <person name="Kiss E."/>
            <person name="Kuo A."/>
            <person name="Drula E."/>
            <person name="Kohler A."/>
            <person name="Sanchez-Garcia M."/>
            <person name="Morin E."/>
            <person name="Andreopoulos B."/>
            <person name="Barry K.W."/>
            <person name="Bonito G."/>
            <person name="Buee M."/>
            <person name="Carver A."/>
            <person name="Chen C."/>
            <person name="Cichocki N."/>
            <person name="Clum A."/>
            <person name="Culley D."/>
            <person name="Crous P.W."/>
            <person name="Fauchery L."/>
            <person name="Girlanda M."/>
            <person name="Hayes R.D."/>
            <person name="Keri Z."/>
            <person name="LaButti K."/>
            <person name="Lipzen A."/>
            <person name="Lombard V."/>
            <person name="Magnuson J."/>
            <person name="Maillard F."/>
            <person name="Murat C."/>
            <person name="Nolan M."/>
            <person name="Ohm R.A."/>
            <person name="Pangilinan J."/>
            <person name="Pereira M.F."/>
            <person name="Perotto S."/>
            <person name="Peter M."/>
            <person name="Pfister S."/>
            <person name="Riley R."/>
            <person name="Sitrit Y."/>
            <person name="Stielow J.B."/>
            <person name="Szollosi G."/>
            <person name="Zifcakova L."/>
            <person name="Stursova M."/>
            <person name="Spatafora J.W."/>
            <person name="Tedersoo L."/>
            <person name="Vaario L.M."/>
            <person name="Yamada A."/>
            <person name="Yan M."/>
            <person name="Wang P."/>
            <person name="Xu J."/>
            <person name="Bruns T."/>
            <person name="Baldrian P."/>
            <person name="Vilgalys R."/>
            <person name="Dunand C."/>
            <person name="Henrissat B."/>
            <person name="Grigoriev I.V."/>
            <person name="Hibbett D."/>
            <person name="Nagy L.G."/>
            <person name="Martin F.M."/>
        </authorList>
    </citation>
    <scope>NUCLEOTIDE SEQUENCE</scope>
    <source>
        <strain evidence="2">BED1</strain>
    </source>
</reference>
<feature type="region of interest" description="Disordered" evidence="1">
    <location>
        <begin position="42"/>
        <end position="61"/>
    </location>
</feature>
<accession>A0AAD4C8H9</accession>
<reference evidence="2" key="1">
    <citation type="submission" date="2019-10" db="EMBL/GenBank/DDBJ databases">
        <authorList>
            <consortium name="DOE Joint Genome Institute"/>
            <person name="Kuo A."/>
            <person name="Miyauchi S."/>
            <person name="Kiss E."/>
            <person name="Drula E."/>
            <person name="Kohler A."/>
            <person name="Sanchez-Garcia M."/>
            <person name="Andreopoulos B."/>
            <person name="Barry K.W."/>
            <person name="Bonito G."/>
            <person name="Buee M."/>
            <person name="Carver A."/>
            <person name="Chen C."/>
            <person name="Cichocki N."/>
            <person name="Clum A."/>
            <person name="Culley D."/>
            <person name="Crous P.W."/>
            <person name="Fauchery L."/>
            <person name="Girlanda M."/>
            <person name="Hayes R."/>
            <person name="Keri Z."/>
            <person name="LaButti K."/>
            <person name="Lipzen A."/>
            <person name="Lombard V."/>
            <person name="Magnuson J."/>
            <person name="Maillard F."/>
            <person name="Morin E."/>
            <person name="Murat C."/>
            <person name="Nolan M."/>
            <person name="Ohm R."/>
            <person name="Pangilinan J."/>
            <person name="Pereira M."/>
            <person name="Perotto S."/>
            <person name="Peter M."/>
            <person name="Riley R."/>
            <person name="Sitrit Y."/>
            <person name="Stielow B."/>
            <person name="Szollosi G."/>
            <person name="Zifcakova L."/>
            <person name="Stursova M."/>
            <person name="Spatafora J.W."/>
            <person name="Tedersoo L."/>
            <person name="Vaario L.-M."/>
            <person name="Yamada A."/>
            <person name="Yan M."/>
            <person name="Wang P."/>
            <person name="Xu J."/>
            <person name="Bruns T."/>
            <person name="Baldrian P."/>
            <person name="Vilgalys R."/>
            <person name="Henrissat B."/>
            <person name="Grigoriev I.V."/>
            <person name="Hibbett D."/>
            <person name="Nagy L.G."/>
            <person name="Martin F.M."/>
        </authorList>
    </citation>
    <scope>NUCLEOTIDE SEQUENCE</scope>
    <source>
        <strain evidence="2">BED1</strain>
    </source>
</reference>
<keyword evidence="3" id="KW-1185">Reference proteome</keyword>
<dbReference type="AlphaFoldDB" id="A0AAD4C8H9"/>